<accession>A0ABU6QFJ3</accession>
<reference evidence="3 4" key="1">
    <citation type="journal article" date="2023" name="Plants (Basel)">
        <title>Bridging the Gap: Combining Genomics and Transcriptomics Approaches to Understand Stylosanthes scabra, an Orphan Legume from the Brazilian Caatinga.</title>
        <authorList>
            <person name="Ferreira-Neto J.R.C."/>
            <person name="da Silva M.D."/>
            <person name="Binneck E."/>
            <person name="de Melo N.F."/>
            <person name="da Silva R.H."/>
            <person name="de Melo A.L.T.M."/>
            <person name="Pandolfi V."/>
            <person name="Bustamante F.O."/>
            <person name="Brasileiro-Vidal A.C."/>
            <person name="Benko-Iseppon A.M."/>
        </authorList>
    </citation>
    <scope>NUCLEOTIDE SEQUENCE [LARGE SCALE GENOMIC DNA]</scope>
    <source>
        <tissue evidence="3">Leaves</tissue>
    </source>
</reference>
<protein>
    <recommendedName>
        <fullName evidence="2">Aminotransferase-like plant mobile domain-containing protein</fullName>
    </recommendedName>
</protein>
<keyword evidence="4" id="KW-1185">Reference proteome</keyword>
<proteinExistence type="predicted"/>
<sequence>MVRGSRGQAAGRGREQAAGRGRGREGDAGPGHRQSAVRDGDISRLNRTTHIVKAMDFQTPRLLELRRGSITMPSPPAIIPHLEAVDFEGPMMMRDFDIDSPILSSFVERWRPETHSFYLPFAEATITL</sequence>
<evidence type="ECO:0000313" key="3">
    <source>
        <dbReference type="EMBL" id="MED6110680.1"/>
    </source>
</evidence>
<feature type="compositionally biased region" description="Basic and acidic residues" evidence="1">
    <location>
        <begin position="12"/>
        <end position="27"/>
    </location>
</feature>
<comment type="caution">
    <text evidence="3">The sequence shown here is derived from an EMBL/GenBank/DDBJ whole genome shotgun (WGS) entry which is preliminary data.</text>
</comment>
<dbReference type="InterPro" id="IPR044824">
    <property type="entry name" value="MAIN-like"/>
</dbReference>
<feature type="domain" description="Aminotransferase-like plant mobile" evidence="2">
    <location>
        <begin position="91"/>
        <end position="128"/>
    </location>
</feature>
<dbReference type="Proteomes" id="UP001341840">
    <property type="component" value="Unassembled WGS sequence"/>
</dbReference>
<organism evidence="3 4">
    <name type="scientific">Stylosanthes scabra</name>
    <dbReference type="NCBI Taxonomy" id="79078"/>
    <lineage>
        <taxon>Eukaryota</taxon>
        <taxon>Viridiplantae</taxon>
        <taxon>Streptophyta</taxon>
        <taxon>Embryophyta</taxon>
        <taxon>Tracheophyta</taxon>
        <taxon>Spermatophyta</taxon>
        <taxon>Magnoliopsida</taxon>
        <taxon>eudicotyledons</taxon>
        <taxon>Gunneridae</taxon>
        <taxon>Pentapetalae</taxon>
        <taxon>rosids</taxon>
        <taxon>fabids</taxon>
        <taxon>Fabales</taxon>
        <taxon>Fabaceae</taxon>
        <taxon>Papilionoideae</taxon>
        <taxon>50 kb inversion clade</taxon>
        <taxon>dalbergioids sensu lato</taxon>
        <taxon>Dalbergieae</taxon>
        <taxon>Pterocarpus clade</taxon>
        <taxon>Stylosanthes</taxon>
    </lineage>
</organism>
<evidence type="ECO:0000256" key="1">
    <source>
        <dbReference type="SAM" id="MobiDB-lite"/>
    </source>
</evidence>
<dbReference type="PANTHER" id="PTHR46033">
    <property type="entry name" value="PROTEIN MAIN-LIKE 2"/>
    <property type="match status" value="1"/>
</dbReference>
<gene>
    <name evidence="3" type="ORF">PIB30_045115</name>
</gene>
<dbReference type="InterPro" id="IPR019557">
    <property type="entry name" value="AminoTfrase-like_pln_mobile"/>
</dbReference>
<dbReference type="PANTHER" id="PTHR46033:SF8">
    <property type="entry name" value="PROTEIN MAINTENANCE OF MERISTEMS-LIKE"/>
    <property type="match status" value="1"/>
</dbReference>
<feature type="region of interest" description="Disordered" evidence="1">
    <location>
        <begin position="1"/>
        <end position="44"/>
    </location>
</feature>
<dbReference type="Pfam" id="PF10536">
    <property type="entry name" value="PMD"/>
    <property type="match status" value="1"/>
</dbReference>
<feature type="compositionally biased region" description="Low complexity" evidence="1">
    <location>
        <begin position="1"/>
        <end position="11"/>
    </location>
</feature>
<evidence type="ECO:0000259" key="2">
    <source>
        <dbReference type="Pfam" id="PF10536"/>
    </source>
</evidence>
<evidence type="ECO:0000313" key="4">
    <source>
        <dbReference type="Proteomes" id="UP001341840"/>
    </source>
</evidence>
<dbReference type="EMBL" id="JASCZI010000273">
    <property type="protein sequence ID" value="MED6110680.1"/>
    <property type="molecule type" value="Genomic_DNA"/>
</dbReference>
<name>A0ABU6QFJ3_9FABA</name>